<dbReference type="AlphaFoldDB" id="A0AAD7F8V3"/>
<reference evidence="1" key="1">
    <citation type="submission" date="2023-03" db="EMBL/GenBank/DDBJ databases">
        <title>Massive genome expansion in bonnet fungi (Mycena s.s.) driven by repeated elements and novel gene families across ecological guilds.</title>
        <authorList>
            <consortium name="Lawrence Berkeley National Laboratory"/>
            <person name="Harder C.B."/>
            <person name="Miyauchi S."/>
            <person name="Viragh M."/>
            <person name="Kuo A."/>
            <person name="Thoen E."/>
            <person name="Andreopoulos B."/>
            <person name="Lu D."/>
            <person name="Skrede I."/>
            <person name="Drula E."/>
            <person name="Henrissat B."/>
            <person name="Morin E."/>
            <person name="Kohler A."/>
            <person name="Barry K."/>
            <person name="LaButti K."/>
            <person name="Morin E."/>
            <person name="Salamov A."/>
            <person name="Lipzen A."/>
            <person name="Mereny Z."/>
            <person name="Hegedus B."/>
            <person name="Baldrian P."/>
            <person name="Stursova M."/>
            <person name="Weitz H."/>
            <person name="Taylor A."/>
            <person name="Grigoriev I.V."/>
            <person name="Nagy L.G."/>
            <person name="Martin F."/>
            <person name="Kauserud H."/>
        </authorList>
    </citation>
    <scope>NUCLEOTIDE SEQUENCE</scope>
    <source>
        <strain evidence="1">9284</strain>
    </source>
</reference>
<organism evidence="1 2">
    <name type="scientific">Roridomyces roridus</name>
    <dbReference type="NCBI Taxonomy" id="1738132"/>
    <lineage>
        <taxon>Eukaryota</taxon>
        <taxon>Fungi</taxon>
        <taxon>Dikarya</taxon>
        <taxon>Basidiomycota</taxon>
        <taxon>Agaricomycotina</taxon>
        <taxon>Agaricomycetes</taxon>
        <taxon>Agaricomycetidae</taxon>
        <taxon>Agaricales</taxon>
        <taxon>Marasmiineae</taxon>
        <taxon>Mycenaceae</taxon>
        <taxon>Roridomyces</taxon>
    </lineage>
</organism>
<protein>
    <submittedName>
        <fullName evidence="1">Uncharacterized protein</fullName>
    </submittedName>
</protein>
<evidence type="ECO:0000313" key="1">
    <source>
        <dbReference type="EMBL" id="KAJ7605011.1"/>
    </source>
</evidence>
<dbReference type="EMBL" id="JARKIF010000084">
    <property type="protein sequence ID" value="KAJ7605011.1"/>
    <property type="molecule type" value="Genomic_DNA"/>
</dbReference>
<comment type="caution">
    <text evidence="1">The sequence shown here is derived from an EMBL/GenBank/DDBJ whole genome shotgun (WGS) entry which is preliminary data.</text>
</comment>
<proteinExistence type="predicted"/>
<sequence length="111" mass="12349">MSFQQVPSGGSSQWESNLDRLTEGYAKIDGSLVTSRFGRVMPTDQSSKLSSDIMLIKSGLADEYSRILTFPKPDVHIRANSTATAIHEYEYSLFANTQPRIFVTFAIRATP</sequence>
<keyword evidence="2" id="KW-1185">Reference proteome</keyword>
<dbReference type="Proteomes" id="UP001221142">
    <property type="component" value="Unassembled WGS sequence"/>
</dbReference>
<accession>A0AAD7F8V3</accession>
<gene>
    <name evidence="1" type="ORF">FB45DRAFT_879897</name>
</gene>
<name>A0AAD7F8V3_9AGAR</name>
<evidence type="ECO:0000313" key="2">
    <source>
        <dbReference type="Proteomes" id="UP001221142"/>
    </source>
</evidence>